<evidence type="ECO:0000313" key="3">
    <source>
        <dbReference type="Proteomes" id="UP000499080"/>
    </source>
</evidence>
<dbReference type="AlphaFoldDB" id="A0A4Y2MPA5"/>
<keyword evidence="3" id="KW-1185">Reference proteome</keyword>
<feature type="region of interest" description="Disordered" evidence="1">
    <location>
        <begin position="111"/>
        <end position="134"/>
    </location>
</feature>
<dbReference type="EMBL" id="BGPR01007716">
    <property type="protein sequence ID" value="GBN28975.1"/>
    <property type="molecule type" value="Genomic_DNA"/>
</dbReference>
<gene>
    <name evidence="2" type="ORF">AVEN_152461_1</name>
</gene>
<proteinExistence type="predicted"/>
<sequence>MSSRCWWIKTSPPPSAASFEGESTLLHLAPQFRYRHQAGQSVHLVRRGVKSRERRFLATNRGRINAKRKKSWDASGALLNTPPLLRHRHASNSDLIGQELERTRGVQAALPSFKNSPSCGKPTGCRKNKFSPHA</sequence>
<protein>
    <submittedName>
        <fullName evidence="2">Uncharacterized protein</fullName>
    </submittedName>
</protein>
<organism evidence="2 3">
    <name type="scientific">Araneus ventricosus</name>
    <name type="common">Orbweaver spider</name>
    <name type="synonym">Epeira ventricosa</name>
    <dbReference type="NCBI Taxonomy" id="182803"/>
    <lineage>
        <taxon>Eukaryota</taxon>
        <taxon>Metazoa</taxon>
        <taxon>Ecdysozoa</taxon>
        <taxon>Arthropoda</taxon>
        <taxon>Chelicerata</taxon>
        <taxon>Arachnida</taxon>
        <taxon>Araneae</taxon>
        <taxon>Araneomorphae</taxon>
        <taxon>Entelegynae</taxon>
        <taxon>Araneoidea</taxon>
        <taxon>Araneidae</taxon>
        <taxon>Araneus</taxon>
    </lineage>
</organism>
<feature type="compositionally biased region" description="Basic residues" evidence="1">
    <location>
        <begin position="124"/>
        <end position="134"/>
    </location>
</feature>
<dbReference type="Proteomes" id="UP000499080">
    <property type="component" value="Unassembled WGS sequence"/>
</dbReference>
<reference evidence="2 3" key="1">
    <citation type="journal article" date="2019" name="Sci. Rep.">
        <title>Orb-weaving spider Araneus ventricosus genome elucidates the spidroin gene catalogue.</title>
        <authorList>
            <person name="Kono N."/>
            <person name="Nakamura H."/>
            <person name="Ohtoshi R."/>
            <person name="Moran D.A.P."/>
            <person name="Shinohara A."/>
            <person name="Yoshida Y."/>
            <person name="Fujiwara M."/>
            <person name="Mori M."/>
            <person name="Tomita M."/>
            <person name="Arakawa K."/>
        </authorList>
    </citation>
    <scope>NUCLEOTIDE SEQUENCE [LARGE SCALE GENOMIC DNA]</scope>
</reference>
<comment type="caution">
    <text evidence="2">The sequence shown here is derived from an EMBL/GenBank/DDBJ whole genome shotgun (WGS) entry which is preliminary data.</text>
</comment>
<evidence type="ECO:0000256" key="1">
    <source>
        <dbReference type="SAM" id="MobiDB-lite"/>
    </source>
</evidence>
<name>A0A4Y2MPA5_ARAVE</name>
<accession>A0A4Y2MPA5</accession>
<evidence type="ECO:0000313" key="2">
    <source>
        <dbReference type="EMBL" id="GBN28975.1"/>
    </source>
</evidence>